<dbReference type="GO" id="GO:0016874">
    <property type="term" value="F:ligase activity"/>
    <property type="evidence" value="ECO:0007669"/>
    <property type="project" value="UniProtKB-KW"/>
</dbReference>
<comment type="caution">
    <text evidence="2">The sequence shown here is derived from an EMBL/GenBank/DDBJ whole genome shotgun (WGS) entry which is preliminary data.</text>
</comment>
<dbReference type="GO" id="GO:0004113">
    <property type="term" value="F:2',3'-cyclic-nucleotide 3'-phosphodiesterase activity"/>
    <property type="evidence" value="ECO:0007669"/>
    <property type="project" value="InterPro"/>
</dbReference>
<sequence length="183" mass="20559">MESRTTPLYRPFFALKPPPVVARQIDHFAATLAPGADRILPEHQHVTLGITTDWPDYPYELIKALRRAGAGIMAEPFDLLMDGVNFGGRSAALRPSRSIAGLKTVQQQVAAAMARAGATPRPGWSFSPHQTLFYRDGRPRQQRIDGFGWRVEEVVLVCSHVGRTRHEIMGRWPLRGDAQYRLF</sequence>
<evidence type="ECO:0000256" key="1">
    <source>
        <dbReference type="ARBA" id="ARBA00022801"/>
    </source>
</evidence>
<dbReference type="InterPro" id="IPR009097">
    <property type="entry name" value="Cyclic_Pdiesterase"/>
</dbReference>
<dbReference type="Pfam" id="PF13563">
    <property type="entry name" value="2_5_RNA_ligase2"/>
    <property type="match status" value="1"/>
</dbReference>
<reference evidence="2 3" key="1">
    <citation type="journal article" date="2015" name="G3 (Bethesda)">
        <title>Insights into Ongoing Evolution of the Hexachlorocyclohexane Catabolic Pathway from Comparative Genomics of Ten Sphingomonadaceae Strains.</title>
        <authorList>
            <person name="Pearce S.L."/>
            <person name="Oakeshott J.G."/>
            <person name="Pandey G."/>
        </authorList>
    </citation>
    <scope>NUCLEOTIDE SEQUENCE [LARGE SCALE GENOMIC DNA]</scope>
    <source>
        <strain evidence="2 3">LL01</strain>
    </source>
</reference>
<dbReference type="SUPFAM" id="SSF55144">
    <property type="entry name" value="LigT-like"/>
    <property type="match status" value="1"/>
</dbReference>
<dbReference type="InterPro" id="IPR004175">
    <property type="entry name" value="RNA_CPDase"/>
</dbReference>
<dbReference type="GO" id="GO:0008664">
    <property type="term" value="F:RNA 2',3'-cyclic 3'-phosphodiesterase activity"/>
    <property type="evidence" value="ECO:0007669"/>
    <property type="project" value="InterPro"/>
</dbReference>
<dbReference type="PANTHER" id="PTHR35561:SF1">
    <property type="entry name" value="RNA 2',3'-CYCLIC PHOSPHODIESTERASE"/>
    <property type="match status" value="1"/>
</dbReference>
<keyword evidence="3" id="KW-1185">Reference proteome</keyword>
<organism evidence="2 3">
    <name type="scientific">Sphingobium cupriresistens LL01</name>
    <dbReference type="NCBI Taxonomy" id="1420583"/>
    <lineage>
        <taxon>Bacteria</taxon>
        <taxon>Pseudomonadati</taxon>
        <taxon>Pseudomonadota</taxon>
        <taxon>Alphaproteobacteria</taxon>
        <taxon>Sphingomonadales</taxon>
        <taxon>Sphingomonadaceae</taxon>
        <taxon>Sphingobium</taxon>
    </lineage>
</organism>
<dbReference type="PANTHER" id="PTHR35561">
    <property type="entry name" value="RNA 2',3'-CYCLIC PHOSPHODIESTERASE"/>
    <property type="match status" value="1"/>
</dbReference>
<dbReference type="STRING" id="1420583.V473_01695"/>
<dbReference type="AlphaFoldDB" id="A0A0J7XZN2"/>
<name>A0A0J7XZN2_9SPHN</name>
<dbReference type="PATRIC" id="fig|1420583.3.peg.334"/>
<keyword evidence="2" id="KW-0436">Ligase</keyword>
<dbReference type="EMBL" id="JACT01000001">
    <property type="protein sequence ID" value="KMS56994.1"/>
    <property type="molecule type" value="Genomic_DNA"/>
</dbReference>
<accession>A0A0J7XZN2</accession>
<evidence type="ECO:0000313" key="2">
    <source>
        <dbReference type="EMBL" id="KMS56994.1"/>
    </source>
</evidence>
<dbReference type="Gene3D" id="3.90.1140.10">
    <property type="entry name" value="Cyclic phosphodiesterase"/>
    <property type="match status" value="1"/>
</dbReference>
<gene>
    <name evidence="2" type="ORF">V473_01695</name>
</gene>
<dbReference type="Proteomes" id="UP000052232">
    <property type="component" value="Unassembled WGS sequence"/>
</dbReference>
<dbReference type="RefSeq" id="WP_066599767.1">
    <property type="nucleotide sequence ID" value="NZ_KQ130434.1"/>
</dbReference>
<evidence type="ECO:0000313" key="3">
    <source>
        <dbReference type="Proteomes" id="UP000052232"/>
    </source>
</evidence>
<protein>
    <submittedName>
        <fullName evidence="2">2'-5' RNA ligase</fullName>
    </submittedName>
</protein>
<proteinExistence type="predicted"/>
<keyword evidence="1" id="KW-0378">Hydrolase</keyword>